<dbReference type="OrthoDB" id="1674633at2759"/>
<dbReference type="Proteomes" id="UP000237000">
    <property type="component" value="Unassembled WGS sequence"/>
</dbReference>
<dbReference type="PANTHER" id="PTHR33223">
    <property type="entry name" value="CCHC-TYPE DOMAIN-CONTAINING PROTEIN"/>
    <property type="match status" value="1"/>
</dbReference>
<accession>A0A2P5C5X6</accession>
<protein>
    <recommendedName>
        <fullName evidence="3">RING-H2 finger protein ATL63</fullName>
    </recommendedName>
</protein>
<evidence type="ECO:0008006" key="3">
    <source>
        <dbReference type="Google" id="ProtNLM"/>
    </source>
</evidence>
<dbReference type="EMBL" id="JXTC01000408">
    <property type="protein sequence ID" value="PON56480.1"/>
    <property type="molecule type" value="Genomic_DNA"/>
</dbReference>
<dbReference type="PANTHER" id="PTHR33223:SF11">
    <property type="entry name" value="ELEMENT PROTEIN, PUTATIVE-RELATED"/>
    <property type="match status" value="1"/>
</dbReference>
<gene>
    <name evidence="1" type="ORF">TorRG33x02_296310</name>
</gene>
<reference evidence="2" key="1">
    <citation type="submission" date="2016-06" db="EMBL/GenBank/DDBJ databases">
        <title>Parallel loss of symbiosis genes in relatives of nitrogen-fixing non-legume Parasponia.</title>
        <authorList>
            <person name="Van Velzen R."/>
            <person name="Holmer R."/>
            <person name="Bu F."/>
            <person name="Rutten L."/>
            <person name="Van Zeijl A."/>
            <person name="Liu W."/>
            <person name="Santuari L."/>
            <person name="Cao Q."/>
            <person name="Sharma T."/>
            <person name="Shen D."/>
            <person name="Roswanjaya Y."/>
            <person name="Wardhani T."/>
            <person name="Kalhor M.S."/>
            <person name="Jansen J."/>
            <person name="Van den Hoogen J."/>
            <person name="Gungor B."/>
            <person name="Hartog M."/>
            <person name="Hontelez J."/>
            <person name="Verver J."/>
            <person name="Yang W.-C."/>
            <person name="Schijlen E."/>
            <person name="Repin R."/>
            <person name="Schilthuizen M."/>
            <person name="Schranz E."/>
            <person name="Heidstra R."/>
            <person name="Miyata K."/>
            <person name="Fedorova E."/>
            <person name="Kohlen W."/>
            <person name="Bisseling T."/>
            <person name="Smit S."/>
            <person name="Geurts R."/>
        </authorList>
    </citation>
    <scope>NUCLEOTIDE SEQUENCE [LARGE SCALE GENOMIC DNA]</scope>
    <source>
        <strain evidence="2">cv. RG33-2</strain>
    </source>
</reference>
<comment type="caution">
    <text evidence="1">The sequence shown here is derived from an EMBL/GenBank/DDBJ whole genome shotgun (WGS) entry which is preliminary data.</text>
</comment>
<name>A0A2P5C5X6_TREOI</name>
<keyword evidence="2" id="KW-1185">Reference proteome</keyword>
<feature type="non-terminal residue" evidence="1">
    <location>
        <position position="96"/>
    </location>
</feature>
<evidence type="ECO:0000313" key="2">
    <source>
        <dbReference type="Proteomes" id="UP000237000"/>
    </source>
</evidence>
<organism evidence="1 2">
    <name type="scientific">Trema orientale</name>
    <name type="common">Charcoal tree</name>
    <name type="synonym">Celtis orientalis</name>
    <dbReference type="NCBI Taxonomy" id="63057"/>
    <lineage>
        <taxon>Eukaryota</taxon>
        <taxon>Viridiplantae</taxon>
        <taxon>Streptophyta</taxon>
        <taxon>Embryophyta</taxon>
        <taxon>Tracheophyta</taxon>
        <taxon>Spermatophyta</taxon>
        <taxon>Magnoliopsida</taxon>
        <taxon>eudicotyledons</taxon>
        <taxon>Gunneridae</taxon>
        <taxon>Pentapetalae</taxon>
        <taxon>rosids</taxon>
        <taxon>fabids</taxon>
        <taxon>Rosales</taxon>
        <taxon>Cannabaceae</taxon>
        <taxon>Trema</taxon>
    </lineage>
</organism>
<sequence>MADERGDNRALCDYAFPVINEISSGIRYPTIQANNFEIKPPIIHMIQNSVQFSELPNDDPNAHIANFFEICDTFKYNGVTDNAIRLRLFPFSLRDK</sequence>
<dbReference type="InParanoid" id="A0A2P5C5X6"/>
<proteinExistence type="predicted"/>
<evidence type="ECO:0000313" key="1">
    <source>
        <dbReference type="EMBL" id="PON56480.1"/>
    </source>
</evidence>
<dbReference type="AlphaFoldDB" id="A0A2P5C5X6"/>